<proteinExistence type="predicted"/>
<keyword evidence="3" id="KW-0812">Transmembrane</keyword>
<keyword evidence="1" id="KW-0802">TPR repeat</keyword>
<dbReference type="SMART" id="SM00028">
    <property type="entry name" value="TPR"/>
    <property type="match status" value="4"/>
</dbReference>
<accession>A0A451BF40</accession>
<feature type="repeat" description="TPR" evidence="1">
    <location>
        <begin position="284"/>
        <end position="317"/>
    </location>
</feature>
<evidence type="ECO:0000256" key="1">
    <source>
        <dbReference type="PROSITE-ProRule" id="PRU00339"/>
    </source>
</evidence>
<dbReference type="SUPFAM" id="SSF48452">
    <property type="entry name" value="TPR-like"/>
    <property type="match status" value="1"/>
</dbReference>
<name>A0A451BF40_9GAMM</name>
<evidence type="ECO:0000313" key="4">
    <source>
        <dbReference type="EMBL" id="VFK34680.1"/>
    </source>
</evidence>
<reference evidence="5" key="1">
    <citation type="submission" date="2019-02" db="EMBL/GenBank/DDBJ databases">
        <authorList>
            <person name="Gruber-Vodicka R. H."/>
            <person name="Seah K. B. B."/>
        </authorList>
    </citation>
    <scope>NUCLEOTIDE SEQUENCE</scope>
    <source>
        <strain evidence="5">BECK_BZ198</strain>
        <strain evidence="4">BECK_BZ199</strain>
    </source>
</reference>
<organism evidence="5">
    <name type="scientific">Candidatus Kentrum sp. MB</name>
    <dbReference type="NCBI Taxonomy" id="2138164"/>
    <lineage>
        <taxon>Bacteria</taxon>
        <taxon>Pseudomonadati</taxon>
        <taxon>Pseudomonadota</taxon>
        <taxon>Gammaproteobacteria</taxon>
        <taxon>Candidatus Kentrum</taxon>
    </lineage>
</organism>
<evidence type="ECO:0000256" key="3">
    <source>
        <dbReference type="SAM" id="Phobius"/>
    </source>
</evidence>
<gene>
    <name evidence="5" type="ORF">BECKMB1821H_GA0114242_10821</name>
    <name evidence="4" type="ORF">BECKMB1821I_GA0114274_10801</name>
</gene>
<keyword evidence="2" id="KW-0175">Coiled coil</keyword>
<dbReference type="PROSITE" id="PS50005">
    <property type="entry name" value="TPR"/>
    <property type="match status" value="1"/>
</dbReference>
<dbReference type="EMBL" id="CAADFQ010000080">
    <property type="protein sequence ID" value="VFK34680.1"/>
    <property type="molecule type" value="Genomic_DNA"/>
</dbReference>
<dbReference type="EMBL" id="CAADGH010000082">
    <property type="protein sequence ID" value="VFK76897.1"/>
    <property type="molecule type" value="Genomic_DNA"/>
</dbReference>
<dbReference type="AlphaFoldDB" id="A0A451BF40"/>
<keyword evidence="3" id="KW-1133">Transmembrane helix</keyword>
<keyword evidence="3" id="KW-0472">Membrane</keyword>
<protein>
    <submittedName>
        <fullName evidence="5">Tetratricopeptide repeat-containing protein</fullName>
    </submittedName>
</protein>
<dbReference type="Gene3D" id="1.25.40.10">
    <property type="entry name" value="Tetratricopeptide repeat domain"/>
    <property type="match status" value="1"/>
</dbReference>
<dbReference type="Pfam" id="PF14559">
    <property type="entry name" value="TPR_19"/>
    <property type="match status" value="1"/>
</dbReference>
<feature type="transmembrane region" description="Helical" evidence="3">
    <location>
        <begin position="21"/>
        <end position="43"/>
    </location>
</feature>
<evidence type="ECO:0000313" key="5">
    <source>
        <dbReference type="EMBL" id="VFK76897.1"/>
    </source>
</evidence>
<dbReference type="InterPro" id="IPR019734">
    <property type="entry name" value="TPR_rpt"/>
</dbReference>
<dbReference type="InterPro" id="IPR011990">
    <property type="entry name" value="TPR-like_helical_dom_sf"/>
</dbReference>
<evidence type="ECO:0000256" key="2">
    <source>
        <dbReference type="SAM" id="Coils"/>
    </source>
</evidence>
<feature type="coiled-coil region" evidence="2">
    <location>
        <begin position="91"/>
        <end position="122"/>
    </location>
</feature>
<sequence length="459" mass="51478">MNSPSGQLQQQTSDIRPRNPFLSEFAVQIIITVAVFLLGFLGLQRLGQFDTVILKERELAGDERRDFRSEINTRLEEIRSTTKTVSEEYVAKAVEQRQKEVLKGVDELEEKTKARIKEIENKLEPYRWLESRSNEVDSLVGIDSIGTAEDKVTELFQDDKPDMAIRVAEHALDTQISGSPDDFHNLAAELGRQELYSLASRVVQRGLEYFPQNVDLLSSGIKYLSSNGDIDAADKLTEKLEGVPKGHWNWRAFVFLGDYLELVGRFDAAFTLYEEFKKQLPHEERAYSQHGGVFKKWGNYDKAIEIFEEGLRKTRKAPQTALLLAESYIEVGEYAKAIAAAGRAIEGTADAQPSANIAASFWTRAIAKDALIHANEITEQAELAEYIGSAIADYQAAMSMPDRLDVYMLRGPQRIQALQLYARSHGIVDADDNKAEALLDLLQQLGGNQKDGERGGESR</sequence>